<dbReference type="EMBL" id="JAFIMR010000003">
    <property type="protein sequence ID" value="KAI1880392.1"/>
    <property type="molecule type" value="Genomic_DNA"/>
</dbReference>
<organism evidence="1 2">
    <name type="scientific">Neoarthrinium moseri</name>
    <dbReference type="NCBI Taxonomy" id="1658444"/>
    <lineage>
        <taxon>Eukaryota</taxon>
        <taxon>Fungi</taxon>
        <taxon>Dikarya</taxon>
        <taxon>Ascomycota</taxon>
        <taxon>Pezizomycotina</taxon>
        <taxon>Sordariomycetes</taxon>
        <taxon>Xylariomycetidae</taxon>
        <taxon>Amphisphaeriales</taxon>
        <taxon>Apiosporaceae</taxon>
        <taxon>Neoarthrinium</taxon>
    </lineage>
</organism>
<evidence type="ECO:0000313" key="1">
    <source>
        <dbReference type="EMBL" id="KAI1880392.1"/>
    </source>
</evidence>
<dbReference type="PANTHER" id="PTHR37540">
    <property type="entry name" value="TRANSCRIPTION FACTOR (ACR-2), PUTATIVE-RELATED-RELATED"/>
    <property type="match status" value="1"/>
</dbReference>
<gene>
    <name evidence="1" type="ORF">JX265_002013</name>
</gene>
<evidence type="ECO:0000313" key="2">
    <source>
        <dbReference type="Proteomes" id="UP000829685"/>
    </source>
</evidence>
<comment type="caution">
    <text evidence="1">The sequence shown here is derived from an EMBL/GenBank/DDBJ whole genome shotgun (WGS) entry which is preliminary data.</text>
</comment>
<sequence>MVDSVTLVRRKVENSSLAVETETLNSVVTLAAIEYGKGNMTVSRLHIDGVKRMVEARGGIDLVKLESPLTARMFPTKDDSGSGDGISPIRQWQLELGGSVSEREVLGDLDIDPALRNILIRLRAIFHQTHQPSLTTTELHDLTCFVMHRLLMLPAFSPPDARRSATSECLRHALELYMLTIHGPTYYSHADLAKNITLQLKSYLETPNLLNDMYAPLRIWILTVAIMANTGTPYRQWFMAQACVALEAVHGLHTWEDIHDCLKGVLWVHSHQAELFKRKWEDILKIMTG</sequence>
<keyword evidence="2" id="KW-1185">Reference proteome</keyword>
<protein>
    <submittedName>
        <fullName evidence="1">Uncharacterized protein</fullName>
    </submittedName>
</protein>
<dbReference type="Proteomes" id="UP000829685">
    <property type="component" value="Unassembled WGS sequence"/>
</dbReference>
<reference evidence="1" key="1">
    <citation type="submission" date="2021-03" db="EMBL/GenBank/DDBJ databases">
        <title>Revisited historic fungal species revealed as producer of novel bioactive compounds through whole genome sequencing and comparative genomics.</title>
        <authorList>
            <person name="Vignolle G.A."/>
            <person name="Hochenegger N."/>
            <person name="Mach R.L."/>
            <person name="Mach-Aigner A.R."/>
            <person name="Javad Rahimi M."/>
            <person name="Salim K.A."/>
            <person name="Chan C.M."/>
            <person name="Lim L.B.L."/>
            <person name="Cai F."/>
            <person name="Druzhinina I.S."/>
            <person name="U'Ren J.M."/>
            <person name="Derntl C."/>
        </authorList>
    </citation>
    <scope>NUCLEOTIDE SEQUENCE</scope>
    <source>
        <strain evidence="1">TUCIM 5799</strain>
    </source>
</reference>
<name>A0A9P9WWC0_9PEZI</name>
<dbReference type="PANTHER" id="PTHR37540:SF5">
    <property type="entry name" value="TRANSCRIPTION FACTOR DOMAIN-CONTAINING PROTEIN"/>
    <property type="match status" value="1"/>
</dbReference>
<proteinExistence type="predicted"/>
<accession>A0A9P9WWC0</accession>
<dbReference type="AlphaFoldDB" id="A0A9P9WWC0"/>